<accession>A0A072PDR6</accession>
<dbReference type="GO" id="GO:0033503">
    <property type="term" value="C:HULC complex"/>
    <property type="evidence" value="ECO:0007669"/>
    <property type="project" value="TreeGrafter"/>
</dbReference>
<keyword evidence="8 15" id="KW-0833">Ubl conjugation pathway</keyword>
<evidence type="ECO:0000256" key="3">
    <source>
        <dbReference type="ARBA" id="ARBA00004906"/>
    </source>
</evidence>
<dbReference type="PROSITE" id="PS50089">
    <property type="entry name" value="ZF_RING_2"/>
    <property type="match status" value="1"/>
</dbReference>
<organism evidence="19 20">
    <name type="scientific">Exophiala aquamarina CBS 119918</name>
    <dbReference type="NCBI Taxonomy" id="1182545"/>
    <lineage>
        <taxon>Eukaryota</taxon>
        <taxon>Fungi</taxon>
        <taxon>Dikarya</taxon>
        <taxon>Ascomycota</taxon>
        <taxon>Pezizomycotina</taxon>
        <taxon>Eurotiomycetes</taxon>
        <taxon>Chaetothyriomycetidae</taxon>
        <taxon>Chaetothyriales</taxon>
        <taxon>Herpotrichiellaceae</taxon>
        <taxon>Exophiala</taxon>
    </lineage>
</organism>
<evidence type="ECO:0000256" key="15">
    <source>
        <dbReference type="RuleBase" id="RU365038"/>
    </source>
</evidence>
<evidence type="ECO:0000313" key="19">
    <source>
        <dbReference type="EMBL" id="KEF58224.1"/>
    </source>
</evidence>
<feature type="region of interest" description="Disordered" evidence="17">
    <location>
        <begin position="243"/>
        <end position="267"/>
    </location>
</feature>
<evidence type="ECO:0000256" key="6">
    <source>
        <dbReference type="ARBA" id="ARBA00022723"/>
    </source>
</evidence>
<feature type="coiled-coil region" evidence="16">
    <location>
        <begin position="629"/>
        <end position="656"/>
    </location>
</feature>
<comment type="pathway">
    <text evidence="3 15">Protein modification; protein ubiquitination.</text>
</comment>
<evidence type="ECO:0000256" key="12">
    <source>
        <dbReference type="ARBA" id="ARBA00023242"/>
    </source>
</evidence>
<comment type="function">
    <text evidence="13">E3 ubiquitin-protein ligase that mediates monoubiquitination of histone H2B to form H2BK123ub1. H2BK123ub1 gives a specific tag for epigenetic transcriptional activation and is also a prerequisite for H3K4me and H3K79me formation.</text>
</comment>
<dbReference type="Pfam" id="PF13923">
    <property type="entry name" value="zf-C3HC4_2"/>
    <property type="match status" value="1"/>
</dbReference>
<feature type="coiled-coil region" evidence="16">
    <location>
        <begin position="188"/>
        <end position="229"/>
    </location>
</feature>
<dbReference type="RefSeq" id="XP_013260814.1">
    <property type="nucleotide sequence ID" value="XM_013405360.1"/>
</dbReference>
<dbReference type="InterPro" id="IPR001841">
    <property type="entry name" value="Znf_RING"/>
</dbReference>
<keyword evidence="20" id="KW-1185">Reference proteome</keyword>
<dbReference type="HOGENOM" id="CLU_019713_2_0_1"/>
<evidence type="ECO:0000256" key="11">
    <source>
        <dbReference type="ARBA" id="ARBA00023054"/>
    </source>
</evidence>
<dbReference type="VEuPathDB" id="FungiDB:A1O9_06150"/>
<feature type="domain" description="RING-type" evidence="18">
    <location>
        <begin position="672"/>
        <end position="710"/>
    </location>
</feature>
<evidence type="ECO:0000256" key="8">
    <source>
        <dbReference type="ARBA" id="ARBA00022786"/>
    </source>
</evidence>
<dbReference type="EMBL" id="AMGV01000004">
    <property type="protein sequence ID" value="KEF58224.1"/>
    <property type="molecule type" value="Genomic_DNA"/>
</dbReference>
<dbReference type="GO" id="GO:0061630">
    <property type="term" value="F:ubiquitin protein ligase activity"/>
    <property type="evidence" value="ECO:0007669"/>
    <property type="project" value="UniProtKB-EC"/>
</dbReference>
<dbReference type="InterPro" id="IPR058643">
    <property type="entry name" value="BRE1-like_CC"/>
</dbReference>
<feature type="coiled-coil region" evidence="16">
    <location>
        <begin position="566"/>
        <end position="593"/>
    </location>
</feature>
<comment type="catalytic activity">
    <reaction evidence="1 15">
        <text>S-ubiquitinyl-[E2 ubiquitin-conjugating enzyme]-L-cysteine + [acceptor protein]-L-lysine = [E2 ubiquitin-conjugating enzyme]-L-cysteine + N(6)-ubiquitinyl-[acceptor protein]-L-lysine.</text>
        <dbReference type="EC" id="2.3.2.27"/>
    </reaction>
</comment>
<dbReference type="PANTHER" id="PTHR23163:SF0">
    <property type="entry name" value="E3 UBIQUITIN-PROTEIN LIGASE BRE1"/>
    <property type="match status" value="1"/>
</dbReference>
<evidence type="ECO:0000259" key="18">
    <source>
        <dbReference type="PROSITE" id="PS50089"/>
    </source>
</evidence>
<evidence type="ECO:0000256" key="17">
    <source>
        <dbReference type="SAM" id="MobiDB-lite"/>
    </source>
</evidence>
<evidence type="ECO:0000256" key="1">
    <source>
        <dbReference type="ARBA" id="ARBA00000900"/>
    </source>
</evidence>
<dbReference type="GO" id="GO:0006325">
    <property type="term" value="P:chromatin organization"/>
    <property type="evidence" value="ECO:0007669"/>
    <property type="project" value="UniProtKB-KW"/>
</dbReference>
<dbReference type="EC" id="2.3.2.27" evidence="15"/>
<dbReference type="GO" id="GO:0008270">
    <property type="term" value="F:zinc ion binding"/>
    <property type="evidence" value="ECO:0007669"/>
    <property type="project" value="UniProtKB-KW"/>
</dbReference>
<reference evidence="19 20" key="1">
    <citation type="submission" date="2013-03" db="EMBL/GenBank/DDBJ databases">
        <title>The Genome Sequence of Exophiala aquamarina CBS 119918.</title>
        <authorList>
            <consortium name="The Broad Institute Genomics Platform"/>
            <person name="Cuomo C."/>
            <person name="de Hoog S."/>
            <person name="Gorbushina A."/>
            <person name="Walker B."/>
            <person name="Young S.K."/>
            <person name="Zeng Q."/>
            <person name="Gargeya S."/>
            <person name="Fitzgerald M."/>
            <person name="Haas B."/>
            <person name="Abouelleil A."/>
            <person name="Allen A.W."/>
            <person name="Alvarado L."/>
            <person name="Arachchi H.M."/>
            <person name="Berlin A.M."/>
            <person name="Chapman S.B."/>
            <person name="Gainer-Dewar J."/>
            <person name="Goldberg J."/>
            <person name="Griggs A."/>
            <person name="Gujja S."/>
            <person name="Hansen M."/>
            <person name="Howarth C."/>
            <person name="Imamovic A."/>
            <person name="Ireland A."/>
            <person name="Larimer J."/>
            <person name="McCowan C."/>
            <person name="Murphy C."/>
            <person name="Pearson M."/>
            <person name="Poon T.W."/>
            <person name="Priest M."/>
            <person name="Roberts A."/>
            <person name="Saif S."/>
            <person name="Shea T."/>
            <person name="Sisk P."/>
            <person name="Sykes S."/>
            <person name="Wortman J."/>
            <person name="Nusbaum C."/>
            <person name="Birren B."/>
        </authorList>
    </citation>
    <scope>NUCLEOTIDE SEQUENCE [LARGE SCALE GENOMIC DNA]</scope>
    <source>
        <strain evidence="19 20">CBS 119918</strain>
    </source>
</reference>
<dbReference type="CDD" id="cd16499">
    <property type="entry name" value="RING-HC_Bre1-like"/>
    <property type="match status" value="1"/>
</dbReference>
<proteinExistence type="inferred from homology"/>
<evidence type="ECO:0000313" key="20">
    <source>
        <dbReference type="Proteomes" id="UP000027920"/>
    </source>
</evidence>
<feature type="coiled-coil region" evidence="16">
    <location>
        <begin position="67"/>
        <end position="94"/>
    </location>
</feature>
<keyword evidence="12 15" id="KW-0539">Nucleus</keyword>
<dbReference type="InterPro" id="IPR017907">
    <property type="entry name" value="Znf_RING_CS"/>
</dbReference>
<keyword evidence="5 15" id="KW-0808">Transferase</keyword>
<dbReference type="AlphaFoldDB" id="A0A072PDR6"/>
<sequence length="724" mass="82133">MTAIEVPLSLSSQQSLVKMDERKRPSPYDQVESAPPLKKHQSTANGASKSHKDDDMPWKDDLERFQKDAIYRQMQEYRREKNTLETQLKEMRKKARYHDDHLRIIDSWFQQVVDEVKLASKGDDDVDMDAASLPSSLLFTDHDHFEEHLRDRSTEIKTVISRLFSNTKSYTPDVAELQSRISRLLAAEKGHVVELSRLQAEKEDLENRLENASLRYMMAEKKIDRAKSVTVAKLEKQALLGATKASPEEGGPVKREDSTVNGTTDNSEELAELEKELNKTVATSEKQKEQLDRLEEENAKLIGQLTELSTKSALLTDEDYAKTELFKQFKSQHEDVIKRINNLEAMNVELREEAQKLRAERTIFQTQLENETLSTLAEKESLLAASEANLARIRHNRDELLADQAIKKATLDQDQEASKKMADLVSAQEDRIKALESENERLTAEPNGMAVENPELESLNIDDLRAKFTELSRNYHLLNGELASMSTAFTKASKLASQKVSDLALLEEKVMRLSAEKAKADQKYFAAMKSKETRDGEIRTLRLQNSKSGEAVTALKEAEGASRACLTTMEKQLSDLKEALATKTNEHRNVQQQSISQGLEASRLRTQVTELKGLLSAKDAKFATTSNLCRSAEVEVEELKSSLKDTRRNLESWKNKSGQSEQYEMLRQFAYCNICKRALKNTVIKTCGHTFCNDCVEERLTSRSRKCPNCGKSFGSNDHMRITL</sequence>
<feature type="coiled-coil region" evidence="16">
    <location>
        <begin position="270"/>
        <end position="523"/>
    </location>
</feature>
<gene>
    <name evidence="19" type="ORF">A1O9_06150</name>
</gene>
<dbReference type="Proteomes" id="UP000027920">
    <property type="component" value="Unassembled WGS sequence"/>
</dbReference>
<keyword evidence="9 15" id="KW-0862">Zinc</keyword>
<feature type="region of interest" description="Disordered" evidence="17">
    <location>
        <begin position="1"/>
        <end position="59"/>
    </location>
</feature>
<comment type="subcellular location">
    <subcellularLocation>
        <location evidence="2 15">Nucleus</location>
    </subcellularLocation>
</comment>
<name>A0A072PDR6_9EURO</name>
<evidence type="ECO:0000256" key="5">
    <source>
        <dbReference type="ARBA" id="ARBA00022679"/>
    </source>
</evidence>
<dbReference type="GO" id="GO:0005634">
    <property type="term" value="C:nucleus"/>
    <property type="evidence" value="ECO:0007669"/>
    <property type="project" value="UniProtKB-SubCell"/>
</dbReference>
<dbReference type="SMART" id="SM00184">
    <property type="entry name" value="RING"/>
    <property type="match status" value="1"/>
</dbReference>
<evidence type="ECO:0000256" key="13">
    <source>
        <dbReference type="ARBA" id="ARBA00059679"/>
    </source>
</evidence>
<evidence type="ECO:0000256" key="14">
    <source>
        <dbReference type="PROSITE-ProRule" id="PRU00175"/>
    </source>
</evidence>
<evidence type="ECO:0000256" key="16">
    <source>
        <dbReference type="SAM" id="Coils"/>
    </source>
</evidence>
<dbReference type="GeneID" id="25281067"/>
<keyword evidence="7 14" id="KW-0863">Zinc-finger</keyword>
<comment type="caution">
    <text evidence="19">The sequence shown here is derived from an EMBL/GenBank/DDBJ whole genome shotgun (WGS) entry which is preliminary data.</text>
</comment>
<feature type="compositionally biased region" description="Basic and acidic residues" evidence="17">
    <location>
        <begin position="50"/>
        <end position="59"/>
    </location>
</feature>
<dbReference type="UniPathway" id="UPA00143"/>
<keyword evidence="11 15" id="KW-0175">Coiled coil</keyword>
<protein>
    <recommendedName>
        <fullName evidence="15">E3 ubiquitin protein ligase</fullName>
        <ecNumber evidence="15">2.3.2.27</ecNumber>
    </recommendedName>
</protein>
<dbReference type="InterPro" id="IPR013083">
    <property type="entry name" value="Znf_RING/FYVE/PHD"/>
</dbReference>
<evidence type="ECO:0000256" key="2">
    <source>
        <dbReference type="ARBA" id="ARBA00004123"/>
    </source>
</evidence>
<keyword evidence="10 15" id="KW-0156">Chromatin regulator</keyword>
<dbReference type="PROSITE" id="PS00518">
    <property type="entry name" value="ZF_RING_1"/>
    <property type="match status" value="1"/>
</dbReference>
<evidence type="ECO:0000256" key="9">
    <source>
        <dbReference type="ARBA" id="ARBA00022833"/>
    </source>
</evidence>
<keyword evidence="6 15" id="KW-0479">Metal-binding</keyword>
<dbReference type="OrthoDB" id="654191at2759"/>
<evidence type="ECO:0000256" key="10">
    <source>
        <dbReference type="ARBA" id="ARBA00022853"/>
    </source>
</evidence>
<dbReference type="InterPro" id="IPR013956">
    <property type="entry name" value="E3_ubiquit_lig_Bre1"/>
</dbReference>
<dbReference type="SUPFAM" id="SSF57850">
    <property type="entry name" value="RING/U-box"/>
    <property type="match status" value="1"/>
</dbReference>
<dbReference type="PANTHER" id="PTHR23163">
    <property type="entry name" value="RING FINGER PROTEIN-RELATED"/>
    <property type="match status" value="1"/>
</dbReference>
<dbReference type="STRING" id="1182545.A0A072PDR6"/>
<dbReference type="Pfam" id="PF08647">
    <property type="entry name" value="BRE1"/>
    <property type="match status" value="1"/>
</dbReference>
<comment type="similarity">
    <text evidence="4 15">Belongs to the BRE1 family.</text>
</comment>
<dbReference type="GO" id="GO:0016567">
    <property type="term" value="P:protein ubiquitination"/>
    <property type="evidence" value="ECO:0007669"/>
    <property type="project" value="UniProtKB-UniRule"/>
</dbReference>
<dbReference type="Pfam" id="PF26095">
    <property type="entry name" value="CC_Bre1"/>
    <property type="match status" value="1"/>
</dbReference>
<dbReference type="Gene3D" id="3.30.40.10">
    <property type="entry name" value="Zinc/RING finger domain, C3HC4 (zinc finger)"/>
    <property type="match status" value="1"/>
</dbReference>
<evidence type="ECO:0000256" key="4">
    <source>
        <dbReference type="ARBA" id="ARBA00005555"/>
    </source>
</evidence>
<evidence type="ECO:0000256" key="7">
    <source>
        <dbReference type="ARBA" id="ARBA00022771"/>
    </source>
</evidence>